<accession>A0ABP8M9C5</accession>
<protein>
    <recommendedName>
        <fullName evidence="2">ATPase AAA-type core domain-containing protein</fullName>
    </recommendedName>
</protein>
<gene>
    <name evidence="3" type="ORF">GCM10023156_08120</name>
</gene>
<keyword evidence="1" id="KW-0175">Coiled coil</keyword>
<reference evidence="4" key="1">
    <citation type="journal article" date="2019" name="Int. J. Syst. Evol. Microbiol.">
        <title>The Global Catalogue of Microorganisms (GCM) 10K type strain sequencing project: providing services to taxonomists for standard genome sequencing and annotation.</title>
        <authorList>
            <consortium name="The Broad Institute Genomics Platform"/>
            <consortium name="The Broad Institute Genome Sequencing Center for Infectious Disease"/>
            <person name="Wu L."/>
            <person name="Ma J."/>
        </authorList>
    </citation>
    <scope>NUCLEOTIDE SEQUENCE [LARGE SCALE GENOMIC DNA]</scope>
    <source>
        <strain evidence="4">JCM 17759</strain>
    </source>
</reference>
<sequence>MLRIEEIKLPESVANDYDADAPFNSLRDIRRLNAFVGPNNSGKSRLMRAMFLAGANLMISTDDEDARAVRQGVRQSIVSAPGLSKHREIAEKSNDLLNCPVFGFHRCNQHFGKAERAAKEVEELASNVSRARSNQRGDFDRKIYDDHQNALQLIVRGIERLERKSSSQGHNQPVPEPPFKDVEFVYIPTLRGMRLGVNDDDLKFAYFDRTWADYIKGTNRQNHSREDDINQARTQMSGKTVFTGLDLYDVLTDRLLGSLADRQFIRKYEEYLSSAFFRGQPVALIPRREHDTVNIKIGNEAERPIQSLGDGLQQIIILTLPLFERQDKPLFLFIEEPDLFLHPGFQRAFIDAIFDHPNPNLYVFVTTHSNQFLDITISEEGCSIFRCSKQPADDDHPEHDPRFSVTNATSGDHELLKHIGVRPSSVMFANCTIWVEGITDRLYYGRFLQLLLAERGYNLIENLHYAFVEYGGGNITHWSFLDEEDGMDVERICARLFLITDKDDGKDERHMKLESVLNDRFHRLGVREVENLLTPATITAVIEDYESGKVETNDYSEKAYRLNYLGKYIDDHVLVDKSRSKRFSDRTQRAYADESGTIKDKVRFCQKALSHIDSVDDLSEGAREVAEKLLRFVVAEND</sequence>
<dbReference type="InterPro" id="IPR051396">
    <property type="entry name" value="Bact_Antivir_Def_Nuclease"/>
</dbReference>
<organism evidence="3 4">
    <name type="scientific">Novipirellula rosea</name>
    <dbReference type="NCBI Taxonomy" id="1031540"/>
    <lineage>
        <taxon>Bacteria</taxon>
        <taxon>Pseudomonadati</taxon>
        <taxon>Planctomycetota</taxon>
        <taxon>Planctomycetia</taxon>
        <taxon>Pirellulales</taxon>
        <taxon>Pirellulaceae</taxon>
        <taxon>Novipirellula</taxon>
    </lineage>
</organism>
<dbReference type="EMBL" id="BAABGA010000010">
    <property type="protein sequence ID" value="GAA4446788.1"/>
    <property type="molecule type" value="Genomic_DNA"/>
</dbReference>
<evidence type="ECO:0000256" key="1">
    <source>
        <dbReference type="SAM" id="Coils"/>
    </source>
</evidence>
<comment type="caution">
    <text evidence="3">The sequence shown here is derived from an EMBL/GenBank/DDBJ whole genome shotgun (WGS) entry which is preliminary data.</text>
</comment>
<name>A0ABP8M9C5_9BACT</name>
<dbReference type="InterPro" id="IPR003959">
    <property type="entry name" value="ATPase_AAA_core"/>
</dbReference>
<feature type="coiled-coil region" evidence="1">
    <location>
        <begin position="114"/>
        <end position="164"/>
    </location>
</feature>
<dbReference type="Pfam" id="PF13304">
    <property type="entry name" value="AAA_21"/>
    <property type="match status" value="1"/>
</dbReference>
<proteinExistence type="predicted"/>
<dbReference type="Proteomes" id="UP001500840">
    <property type="component" value="Unassembled WGS sequence"/>
</dbReference>
<keyword evidence="4" id="KW-1185">Reference proteome</keyword>
<dbReference type="Gene3D" id="3.40.50.300">
    <property type="entry name" value="P-loop containing nucleotide triphosphate hydrolases"/>
    <property type="match status" value="1"/>
</dbReference>
<evidence type="ECO:0000313" key="4">
    <source>
        <dbReference type="Proteomes" id="UP001500840"/>
    </source>
</evidence>
<dbReference type="InterPro" id="IPR027417">
    <property type="entry name" value="P-loop_NTPase"/>
</dbReference>
<dbReference type="RefSeq" id="WP_345319647.1">
    <property type="nucleotide sequence ID" value="NZ_BAABGA010000010.1"/>
</dbReference>
<dbReference type="PANTHER" id="PTHR43581:SF4">
    <property type="entry name" value="ATP_GTP PHOSPHATASE"/>
    <property type="match status" value="1"/>
</dbReference>
<evidence type="ECO:0000259" key="2">
    <source>
        <dbReference type="Pfam" id="PF13304"/>
    </source>
</evidence>
<dbReference type="PANTHER" id="PTHR43581">
    <property type="entry name" value="ATP/GTP PHOSPHATASE"/>
    <property type="match status" value="1"/>
</dbReference>
<evidence type="ECO:0000313" key="3">
    <source>
        <dbReference type="EMBL" id="GAA4446788.1"/>
    </source>
</evidence>
<feature type="domain" description="ATPase AAA-type core" evidence="2">
    <location>
        <begin position="127"/>
        <end position="374"/>
    </location>
</feature>
<dbReference type="SUPFAM" id="SSF52540">
    <property type="entry name" value="P-loop containing nucleoside triphosphate hydrolases"/>
    <property type="match status" value="1"/>
</dbReference>